<sequence length="210" mass="22615">MTPTIWLSLVSTSVVISLTPGAGAINTMANSLSVGWRRSFWGVLGQQLALMAYLIIVAAGVGVFVANSPIMFNTIRYLGAAYLVYLGIRQLLARPTASTAPDKTEMEAVGASVGALILRGFWVNILNPKAVVFFLAFVPQFIKPDLPLVPQYTLLAVTLVAVDVLVMWGFFATAAKPFRGFAATPRGQRIIGLVFGVLFVLMGILLLFLH</sequence>
<dbReference type="PANTHER" id="PTHR30086">
    <property type="entry name" value="ARGININE EXPORTER PROTEIN ARGO"/>
    <property type="match status" value="1"/>
</dbReference>
<organism evidence="7 8">
    <name type="scientific">Leucobacter exalbidus</name>
    <dbReference type="NCBI Taxonomy" id="662960"/>
    <lineage>
        <taxon>Bacteria</taxon>
        <taxon>Bacillati</taxon>
        <taxon>Actinomycetota</taxon>
        <taxon>Actinomycetes</taxon>
        <taxon>Micrococcales</taxon>
        <taxon>Microbacteriaceae</taxon>
        <taxon>Leucobacter</taxon>
    </lineage>
</organism>
<evidence type="ECO:0000313" key="7">
    <source>
        <dbReference type="EMBL" id="MBP1327150.1"/>
    </source>
</evidence>
<evidence type="ECO:0000256" key="2">
    <source>
        <dbReference type="ARBA" id="ARBA00022475"/>
    </source>
</evidence>
<dbReference type="AlphaFoldDB" id="A0A940T1S5"/>
<dbReference type="InterPro" id="IPR001123">
    <property type="entry name" value="LeuE-type"/>
</dbReference>
<reference evidence="7" key="1">
    <citation type="submission" date="2021-02" db="EMBL/GenBank/DDBJ databases">
        <title>Sequencing the genomes of 1000 actinobacteria strains.</title>
        <authorList>
            <person name="Klenk H.-P."/>
        </authorList>
    </citation>
    <scope>NUCLEOTIDE SEQUENCE</scope>
    <source>
        <strain evidence="7">DSM 22850</strain>
    </source>
</reference>
<protein>
    <submittedName>
        <fullName evidence="7">Homoserine/homoserine lactone efflux protein</fullName>
    </submittedName>
</protein>
<feature type="transmembrane region" description="Helical" evidence="6">
    <location>
        <begin position="47"/>
        <end position="66"/>
    </location>
</feature>
<keyword evidence="4 6" id="KW-1133">Transmembrane helix</keyword>
<keyword evidence="3 6" id="KW-0812">Transmembrane</keyword>
<keyword evidence="5 6" id="KW-0472">Membrane</keyword>
<dbReference type="Proteomes" id="UP000675163">
    <property type="component" value="Unassembled WGS sequence"/>
</dbReference>
<name>A0A940T1S5_9MICO</name>
<dbReference type="Pfam" id="PF01810">
    <property type="entry name" value="LysE"/>
    <property type="match status" value="1"/>
</dbReference>
<comment type="subcellular location">
    <subcellularLocation>
        <location evidence="1">Cell membrane</location>
        <topology evidence="1">Multi-pass membrane protein</topology>
    </subcellularLocation>
</comment>
<keyword evidence="2" id="KW-1003">Cell membrane</keyword>
<feature type="transmembrane region" description="Helical" evidence="6">
    <location>
        <begin position="121"/>
        <end position="142"/>
    </location>
</feature>
<dbReference type="EMBL" id="JAFIDA010000001">
    <property type="protein sequence ID" value="MBP1327150.1"/>
    <property type="molecule type" value="Genomic_DNA"/>
</dbReference>
<evidence type="ECO:0000256" key="5">
    <source>
        <dbReference type="ARBA" id="ARBA00023136"/>
    </source>
</evidence>
<dbReference type="GO" id="GO:0005886">
    <property type="term" value="C:plasma membrane"/>
    <property type="evidence" value="ECO:0007669"/>
    <property type="project" value="UniProtKB-SubCell"/>
</dbReference>
<evidence type="ECO:0000256" key="4">
    <source>
        <dbReference type="ARBA" id="ARBA00022989"/>
    </source>
</evidence>
<dbReference type="GO" id="GO:0042970">
    <property type="term" value="F:homoserine transmembrane transporter activity"/>
    <property type="evidence" value="ECO:0007669"/>
    <property type="project" value="TreeGrafter"/>
</dbReference>
<dbReference type="PIRSF" id="PIRSF006324">
    <property type="entry name" value="LeuE"/>
    <property type="match status" value="1"/>
</dbReference>
<dbReference type="PANTHER" id="PTHR30086:SF14">
    <property type="entry name" value="HOMOSERINE_HOMOSERINE LACTONE EFFLUX PROTEIN"/>
    <property type="match status" value="1"/>
</dbReference>
<feature type="transmembrane region" description="Helical" evidence="6">
    <location>
        <begin position="154"/>
        <end position="178"/>
    </location>
</feature>
<evidence type="ECO:0000256" key="6">
    <source>
        <dbReference type="SAM" id="Phobius"/>
    </source>
</evidence>
<evidence type="ECO:0000256" key="1">
    <source>
        <dbReference type="ARBA" id="ARBA00004651"/>
    </source>
</evidence>
<proteinExistence type="predicted"/>
<evidence type="ECO:0000313" key="8">
    <source>
        <dbReference type="Proteomes" id="UP000675163"/>
    </source>
</evidence>
<gene>
    <name evidence="7" type="ORF">JOF28_002382</name>
</gene>
<feature type="transmembrane region" description="Helical" evidence="6">
    <location>
        <begin position="190"/>
        <end position="209"/>
    </location>
</feature>
<keyword evidence="8" id="KW-1185">Reference proteome</keyword>
<accession>A0A940T1S5</accession>
<comment type="caution">
    <text evidence="7">The sequence shown here is derived from an EMBL/GenBank/DDBJ whole genome shotgun (WGS) entry which is preliminary data.</text>
</comment>
<evidence type="ECO:0000256" key="3">
    <source>
        <dbReference type="ARBA" id="ARBA00022692"/>
    </source>
</evidence>